<dbReference type="Proteomes" id="UP001596203">
    <property type="component" value="Unassembled WGS sequence"/>
</dbReference>
<dbReference type="EMBL" id="JBHSPR010000042">
    <property type="protein sequence ID" value="MFC6021382.1"/>
    <property type="molecule type" value="Genomic_DNA"/>
</dbReference>
<reference evidence="2" key="1">
    <citation type="journal article" date="2019" name="Int. J. Syst. Evol. Microbiol.">
        <title>The Global Catalogue of Microorganisms (GCM) 10K type strain sequencing project: providing services to taxonomists for standard genome sequencing and annotation.</title>
        <authorList>
            <consortium name="The Broad Institute Genomics Platform"/>
            <consortium name="The Broad Institute Genome Sequencing Center for Infectious Disease"/>
            <person name="Wu L."/>
            <person name="Ma J."/>
        </authorList>
    </citation>
    <scope>NUCLEOTIDE SEQUENCE [LARGE SCALE GENOMIC DNA]</scope>
    <source>
        <strain evidence="2">ZS-35-S2</strain>
    </source>
</reference>
<evidence type="ECO:0000313" key="1">
    <source>
        <dbReference type="EMBL" id="MFC6021382.1"/>
    </source>
</evidence>
<dbReference type="RefSeq" id="WP_377429497.1">
    <property type="nucleotide sequence ID" value="NZ_JBHSPR010000042.1"/>
</dbReference>
<keyword evidence="2" id="KW-1185">Reference proteome</keyword>
<proteinExistence type="predicted"/>
<protein>
    <submittedName>
        <fullName evidence="1">Uncharacterized protein</fullName>
    </submittedName>
</protein>
<gene>
    <name evidence="1" type="ORF">ACFP2T_35080</name>
</gene>
<accession>A0ABW1KKC9</accession>
<organism evidence="1 2">
    <name type="scientific">Plantactinospora solaniradicis</name>
    <dbReference type="NCBI Taxonomy" id="1723736"/>
    <lineage>
        <taxon>Bacteria</taxon>
        <taxon>Bacillati</taxon>
        <taxon>Actinomycetota</taxon>
        <taxon>Actinomycetes</taxon>
        <taxon>Micromonosporales</taxon>
        <taxon>Micromonosporaceae</taxon>
        <taxon>Plantactinospora</taxon>
    </lineage>
</organism>
<comment type="caution">
    <text evidence="1">The sequence shown here is derived from an EMBL/GenBank/DDBJ whole genome shotgun (WGS) entry which is preliminary data.</text>
</comment>
<evidence type="ECO:0000313" key="2">
    <source>
        <dbReference type="Proteomes" id="UP001596203"/>
    </source>
</evidence>
<name>A0ABW1KKC9_9ACTN</name>
<sequence length="59" mass="6430">MEFAETDLGSGLSVAIVPSPNCFVARSGRNAREECIDHLVIYGERRARTAPTGIRPTLQ</sequence>